<keyword evidence="10" id="KW-1185">Reference proteome</keyword>
<keyword evidence="7" id="KW-0539">Nucleus</keyword>
<evidence type="ECO:0000256" key="2">
    <source>
        <dbReference type="ARBA" id="ARBA00005748"/>
    </source>
</evidence>
<dbReference type="AlphaFoldDB" id="A0ABD1CYN1"/>
<organism evidence="9 10">
    <name type="scientific">Culex pipiens pipiens</name>
    <name type="common">Northern house mosquito</name>
    <dbReference type="NCBI Taxonomy" id="38569"/>
    <lineage>
        <taxon>Eukaryota</taxon>
        <taxon>Metazoa</taxon>
        <taxon>Ecdysozoa</taxon>
        <taxon>Arthropoda</taxon>
        <taxon>Hexapoda</taxon>
        <taxon>Insecta</taxon>
        <taxon>Pterygota</taxon>
        <taxon>Neoptera</taxon>
        <taxon>Endopterygota</taxon>
        <taxon>Diptera</taxon>
        <taxon>Nematocera</taxon>
        <taxon>Culicoidea</taxon>
        <taxon>Culicidae</taxon>
        <taxon>Culicinae</taxon>
        <taxon>Culicini</taxon>
        <taxon>Culex</taxon>
        <taxon>Culex</taxon>
    </lineage>
</organism>
<dbReference type="InterPro" id="IPR019358">
    <property type="entry name" value="NEMP_fam"/>
</dbReference>
<dbReference type="Proteomes" id="UP001562425">
    <property type="component" value="Unassembled WGS sequence"/>
</dbReference>
<comment type="similarity">
    <text evidence="2">Belongs to the NEMP family.</text>
</comment>
<evidence type="ECO:0000256" key="7">
    <source>
        <dbReference type="ARBA" id="ARBA00023242"/>
    </source>
</evidence>
<dbReference type="PANTHER" id="PTHR13598">
    <property type="entry name" value="AT07567P-RELATED"/>
    <property type="match status" value="1"/>
</dbReference>
<dbReference type="PANTHER" id="PTHR13598:SF1">
    <property type="entry name" value="AT07567P-RELATED"/>
    <property type="match status" value="1"/>
</dbReference>
<comment type="subcellular location">
    <subcellularLocation>
        <location evidence="1">Nucleus inner membrane</location>
        <topology evidence="1">Multi-pass membrane protein</topology>
        <orientation evidence="1">Nucleoplasmic side</orientation>
    </subcellularLocation>
</comment>
<comment type="caution">
    <text evidence="9">The sequence shown here is derived from an EMBL/GenBank/DDBJ whole genome shotgun (WGS) entry which is preliminary data.</text>
</comment>
<gene>
    <name evidence="9" type="ORF">pipiens_013378</name>
</gene>
<keyword evidence="3 8" id="KW-0812">Transmembrane</keyword>
<keyword evidence="5 8" id="KW-1133">Transmembrane helix</keyword>
<protein>
    <recommendedName>
        <fullName evidence="11">Transmembrane protein</fullName>
    </recommendedName>
</protein>
<evidence type="ECO:0000256" key="5">
    <source>
        <dbReference type="ARBA" id="ARBA00022989"/>
    </source>
</evidence>
<dbReference type="Pfam" id="PF10225">
    <property type="entry name" value="NEMP"/>
    <property type="match status" value="1"/>
</dbReference>
<keyword evidence="6 8" id="KW-0472">Membrane</keyword>
<proteinExistence type="inferred from homology"/>
<sequence>MSCSECLSQPSKKSSFSAELTKSIFRCAFWHQLLLPGTCPNCCAATQGVGVHYLEPDGVIADLPDPNRIFRPGLSTFCYRGKDKQLGRLFQTIILHFECDHDDLSQHEGGNPEEVRAHHETEQSLLSFNFLSNSRKKVIKLDPFNQSCIGVVSGEACVIRFEPDLDRLLADYPACGGGVCVFVGGQTIGQRAVLLHLWDFLEHFRQLSVVVYLTSKIFPLKPMMYGVMLGGWTLGFYFALMLFDNLRLIFVKYEVYVFWYVLVTGFISFDVCYRMGPPKNQRSKDLIKWRLRLAAIGAIFFSSAYREATTGFCIALFICYYFPRILLTRVSSLHRRRFPPKRRLLTVEEFNDQGARKTIKALDELRDRPRMEAYR</sequence>
<evidence type="ECO:0000256" key="3">
    <source>
        <dbReference type="ARBA" id="ARBA00022692"/>
    </source>
</evidence>
<evidence type="ECO:0000256" key="1">
    <source>
        <dbReference type="ARBA" id="ARBA00004575"/>
    </source>
</evidence>
<evidence type="ECO:0000313" key="10">
    <source>
        <dbReference type="Proteomes" id="UP001562425"/>
    </source>
</evidence>
<reference evidence="9 10" key="1">
    <citation type="submission" date="2024-05" db="EMBL/GenBank/DDBJ databases">
        <title>Culex pipiens pipiens assembly and annotation.</title>
        <authorList>
            <person name="Alout H."/>
            <person name="Durand T."/>
        </authorList>
    </citation>
    <scope>NUCLEOTIDE SEQUENCE [LARGE SCALE GENOMIC DNA]</scope>
    <source>
        <strain evidence="9">HA-2024</strain>
        <tissue evidence="9">Whole body</tissue>
    </source>
</reference>
<dbReference type="GO" id="GO:0005637">
    <property type="term" value="C:nuclear inner membrane"/>
    <property type="evidence" value="ECO:0007669"/>
    <property type="project" value="UniProtKB-SubCell"/>
</dbReference>
<keyword evidence="4" id="KW-0732">Signal</keyword>
<accession>A0ABD1CYN1</accession>
<dbReference type="EMBL" id="JBEHCU010008574">
    <property type="protein sequence ID" value="KAL1381555.1"/>
    <property type="molecule type" value="Genomic_DNA"/>
</dbReference>
<feature type="transmembrane region" description="Helical" evidence="8">
    <location>
        <begin position="255"/>
        <end position="273"/>
    </location>
</feature>
<feature type="transmembrane region" description="Helical" evidence="8">
    <location>
        <begin position="308"/>
        <end position="327"/>
    </location>
</feature>
<feature type="transmembrane region" description="Helical" evidence="8">
    <location>
        <begin position="223"/>
        <end position="243"/>
    </location>
</feature>
<evidence type="ECO:0000313" key="9">
    <source>
        <dbReference type="EMBL" id="KAL1381555.1"/>
    </source>
</evidence>
<evidence type="ECO:0000256" key="6">
    <source>
        <dbReference type="ARBA" id="ARBA00023136"/>
    </source>
</evidence>
<evidence type="ECO:0008006" key="11">
    <source>
        <dbReference type="Google" id="ProtNLM"/>
    </source>
</evidence>
<evidence type="ECO:0000256" key="4">
    <source>
        <dbReference type="ARBA" id="ARBA00022729"/>
    </source>
</evidence>
<evidence type="ECO:0000256" key="8">
    <source>
        <dbReference type="SAM" id="Phobius"/>
    </source>
</evidence>
<name>A0ABD1CYN1_CULPP</name>